<reference evidence="4 5" key="1">
    <citation type="submission" date="2020-02" db="EMBL/GenBank/DDBJ databases">
        <title>Albibacoteraceae fam. nov., the first described family within the subdivision 4 Verrucomicrobia.</title>
        <authorList>
            <person name="Xi F."/>
        </authorList>
    </citation>
    <scope>NUCLEOTIDE SEQUENCE [LARGE SCALE GENOMIC DNA]</scope>
    <source>
        <strain evidence="4 5">CK1056</strain>
    </source>
</reference>
<comment type="similarity">
    <text evidence="1">Belongs to the 'GDXG' lipolytic enzyme family.</text>
</comment>
<evidence type="ECO:0000313" key="5">
    <source>
        <dbReference type="Proteomes" id="UP000478417"/>
    </source>
</evidence>
<proteinExistence type="inferred from homology"/>
<evidence type="ECO:0000313" key="4">
    <source>
        <dbReference type="EMBL" id="NDV61885.1"/>
    </source>
</evidence>
<evidence type="ECO:0000256" key="1">
    <source>
        <dbReference type="ARBA" id="ARBA00010515"/>
    </source>
</evidence>
<evidence type="ECO:0000256" key="2">
    <source>
        <dbReference type="ARBA" id="ARBA00022801"/>
    </source>
</evidence>
<dbReference type="PANTHER" id="PTHR48081">
    <property type="entry name" value="AB HYDROLASE SUPERFAMILY PROTEIN C4A8.06C"/>
    <property type="match status" value="1"/>
</dbReference>
<accession>A0A6B2M261</accession>
<dbReference type="SUPFAM" id="SSF53474">
    <property type="entry name" value="alpha/beta-Hydrolases"/>
    <property type="match status" value="1"/>
</dbReference>
<dbReference type="PANTHER" id="PTHR48081:SF30">
    <property type="entry name" value="ACETYL-HYDROLASE LIPR-RELATED"/>
    <property type="match status" value="1"/>
</dbReference>
<dbReference type="InterPro" id="IPR029058">
    <property type="entry name" value="AB_hydrolase_fold"/>
</dbReference>
<evidence type="ECO:0000259" key="3">
    <source>
        <dbReference type="Pfam" id="PF20434"/>
    </source>
</evidence>
<dbReference type="AlphaFoldDB" id="A0A6B2M261"/>
<dbReference type="GO" id="GO:0004806">
    <property type="term" value="F:triacylglycerol lipase activity"/>
    <property type="evidence" value="ECO:0007669"/>
    <property type="project" value="TreeGrafter"/>
</dbReference>
<dbReference type="Proteomes" id="UP000478417">
    <property type="component" value="Unassembled WGS sequence"/>
</dbReference>
<name>A0A6B2M261_9BACT</name>
<dbReference type="Pfam" id="PF20434">
    <property type="entry name" value="BD-FAE"/>
    <property type="match status" value="1"/>
</dbReference>
<organism evidence="4 5">
    <name type="scientific">Oceanipulchritudo coccoides</name>
    <dbReference type="NCBI Taxonomy" id="2706888"/>
    <lineage>
        <taxon>Bacteria</taxon>
        <taxon>Pseudomonadati</taxon>
        <taxon>Verrucomicrobiota</taxon>
        <taxon>Opitutia</taxon>
        <taxon>Puniceicoccales</taxon>
        <taxon>Oceanipulchritudinaceae</taxon>
        <taxon>Oceanipulchritudo</taxon>
    </lineage>
</organism>
<keyword evidence="5" id="KW-1185">Reference proteome</keyword>
<keyword evidence="2 4" id="KW-0378">Hydrolase</keyword>
<dbReference type="InterPro" id="IPR050300">
    <property type="entry name" value="GDXG_lipolytic_enzyme"/>
</dbReference>
<protein>
    <submittedName>
        <fullName evidence="4">Alpha/beta hydrolase fold domain-containing protein</fullName>
    </submittedName>
</protein>
<gene>
    <name evidence="4" type="ORF">G0Q06_05430</name>
</gene>
<comment type="caution">
    <text evidence="4">The sequence shown here is derived from an EMBL/GenBank/DDBJ whole genome shotgun (WGS) entry which is preliminary data.</text>
</comment>
<feature type="domain" description="BD-FAE-like" evidence="3">
    <location>
        <begin position="55"/>
        <end position="160"/>
    </location>
</feature>
<dbReference type="InterPro" id="IPR049492">
    <property type="entry name" value="BD-FAE-like_dom"/>
</dbReference>
<dbReference type="EMBL" id="JAAGNX010000001">
    <property type="protein sequence ID" value="NDV61885.1"/>
    <property type="molecule type" value="Genomic_DNA"/>
</dbReference>
<sequence length="283" mass="31795">MLKTTRHYLYILFICAFFQAFSLESKGFTADQVIEYKKVGETSLNLHVFYPHGHRKGDKRPAIVFFFGGGWNGGSPSQFYAHCQHLASKGMVAMSAEYRVKSRDKTTPRECVKDGKSAVRWIRQQAKELGIDPDRIAAGGGSAGGQVAAAAAMASGFEEEGEDSAISARPDALILFNPVFDNGPNGYGYYRVKEYWKEFSPIHNISEATPPTIVFLGTADKLIPVKTAKKYKRLMEEKGRRCDLHLYEGEPHGFFNYGNRDNYLRTLTEMDRFLSSLGYLIEE</sequence>
<dbReference type="Gene3D" id="3.40.50.1820">
    <property type="entry name" value="alpha/beta hydrolase"/>
    <property type="match status" value="1"/>
</dbReference>